<comment type="caution">
    <text evidence="2">The sequence shown here is derived from an EMBL/GenBank/DDBJ whole genome shotgun (WGS) entry which is preliminary data.</text>
</comment>
<evidence type="ECO:0000313" key="2">
    <source>
        <dbReference type="EMBL" id="EKT81909.1"/>
    </source>
</evidence>
<proteinExistence type="predicted"/>
<keyword evidence="1" id="KW-0812">Transmembrane</keyword>
<evidence type="ECO:0000256" key="1">
    <source>
        <dbReference type="SAM" id="Phobius"/>
    </source>
</evidence>
<sequence>MTSSTYSDPPTEDPRHQHRTALIEHREQLSRARWIAVVFPLLVLTLLSGVFADTLTPWLPLACPLALAVGIAAALQIGQLLHAVEQMLAPAPTTSAASMGTFRKDHRQ</sequence>
<keyword evidence="1" id="KW-1133">Transmembrane helix</keyword>
<reference evidence="2 3" key="1">
    <citation type="journal article" date="2013" name="Genome Announc.">
        <title>Draft Genome Sequence of Rhodococcus opacus Strain M213 Shows a Diverse Catabolic Potential.</title>
        <authorList>
            <person name="Pathak A."/>
            <person name="Green S.J."/>
            <person name="Ogram A."/>
            <person name="Chauhan A."/>
        </authorList>
    </citation>
    <scope>NUCLEOTIDE SEQUENCE [LARGE SCALE GENOMIC DNA]</scope>
    <source>
        <strain evidence="2 3">M213</strain>
    </source>
</reference>
<protein>
    <submittedName>
        <fullName evidence="2">Uncharacterized protein</fullName>
    </submittedName>
</protein>
<accession>K8XKH8</accession>
<organism evidence="2 3">
    <name type="scientific">Rhodococcus opacus M213</name>
    <dbReference type="NCBI Taxonomy" id="1129896"/>
    <lineage>
        <taxon>Bacteria</taxon>
        <taxon>Bacillati</taxon>
        <taxon>Actinomycetota</taxon>
        <taxon>Actinomycetes</taxon>
        <taxon>Mycobacteriales</taxon>
        <taxon>Nocardiaceae</taxon>
        <taxon>Rhodococcus</taxon>
    </lineage>
</organism>
<dbReference type="RefSeq" id="WP_005256907.1">
    <property type="nucleotide sequence ID" value="NZ_AJYC02000046.1"/>
</dbReference>
<feature type="transmembrane region" description="Helical" evidence="1">
    <location>
        <begin position="58"/>
        <end position="78"/>
    </location>
</feature>
<dbReference type="Proteomes" id="UP000005951">
    <property type="component" value="Unassembled WGS sequence"/>
</dbReference>
<feature type="transmembrane region" description="Helical" evidence="1">
    <location>
        <begin position="34"/>
        <end position="52"/>
    </location>
</feature>
<evidence type="ECO:0000313" key="3">
    <source>
        <dbReference type="Proteomes" id="UP000005951"/>
    </source>
</evidence>
<dbReference type="AlphaFoldDB" id="K8XKH8"/>
<dbReference type="EMBL" id="AJYC02000046">
    <property type="protein sequence ID" value="EKT81909.1"/>
    <property type="molecule type" value="Genomic_DNA"/>
</dbReference>
<gene>
    <name evidence="2" type="ORF">WSS_A14834</name>
</gene>
<name>K8XKH8_RHOOP</name>
<keyword evidence="1" id="KW-0472">Membrane</keyword>